<dbReference type="STRING" id="1075417.SAMN05421823_10651"/>
<evidence type="ECO:0000313" key="3">
    <source>
        <dbReference type="Proteomes" id="UP000198510"/>
    </source>
</evidence>
<organism evidence="2 3">
    <name type="scientific">Catalinimonas alkaloidigena</name>
    <dbReference type="NCBI Taxonomy" id="1075417"/>
    <lineage>
        <taxon>Bacteria</taxon>
        <taxon>Pseudomonadati</taxon>
        <taxon>Bacteroidota</taxon>
        <taxon>Cytophagia</taxon>
        <taxon>Cytophagales</taxon>
        <taxon>Catalimonadaceae</taxon>
        <taxon>Catalinimonas</taxon>
    </lineage>
</organism>
<name>A0A1G9K4W6_9BACT</name>
<feature type="transmembrane region" description="Helical" evidence="1">
    <location>
        <begin position="59"/>
        <end position="78"/>
    </location>
</feature>
<dbReference type="Proteomes" id="UP000198510">
    <property type="component" value="Unassembled WGS sequence"/>
</dbReference>
<dbReference type="EMBL" id="FNFO01000006">
    <property type="protein sequence ID" value="SDL44739.1"/>
    <property type="molecule type" value="Genomic_DNA"/>
</dbReference>
<keyword evidence="1" id="KW-0812">Transmembrane</keyword>
<evidence type="ECO:0000313" key="2">
    <source>
        <dbReference type="EMBL" id="SDL44739.1"/>
    </source>
</evidence>
<keyword evidence="3" id="KW-1185">Reference proteome</keyword>
<proteinExistence type="predicted"/>
<keyword evidence="1" id="KW-1133">Transmembrane helix</keyword>
<evidence type="ECO:0000256" key="1">
    <source>
        <dbReference type="SAM" id="Phobius"/>
    </source>
</evidence>
<keyword evidence="1" id="KW-0472">Membrane</keyword>
<accession>A0A1G9K4W6</accession>
<gene>
    <name evidence="2" type="ORF">SAMN05421823_10651</name>
</gene>
<reference evidence="2 3" key="1">
    <citation type="submission" date="2016-10" db="EMBL/GenBank/DDBJ databases">
        <authorList>
            <person name="de Groot N.N."/>
        </authorList>
    </citation>
    <scope>NUCLEOTIDE SEQUENCE [LARGE SCALE GENOMIC DNA]</scope>
    <source>
        <strain evidence="2 3">DSM 25186</strain>
    </source>
</reference>
<dbReference type="RefSeq" id="WP_089683677.1">
    <property type="nucleotide sequence ID" value="NZ_FNFO01000006.1"/>
</dbReference>
<dbReference type="OrthoDB" id="893763at2"/>
<dbReference type="AlphaFoldDB" id="A0A1G9K4W6"/>
<protein>
    <submittedName>
        <fullName evidence="2">Uncharacterized protein</fullName>
    </submittedName>
</protein>
<sequence length="155" mass="17737">MSTSDQQPFRLDDTPREHPFRVPEDYFAQLPERLQRQTTTRKVAPWWALGGSTPRYRTYLVPGLATLLLLVISIAFWFRPGDPASATSEELLAQVPAQELRQWLDTAPLSDYELVELATQLDEAAIPEPAFELNASARELQEEIELYDTNEDLVY</sequence>